<dbReference type="SUPFAM" id="SSF54631">
    <property type="entry name" value="CBS-domain pair"/>
    <property type="match status" value="1"/>
</dbReference>
<dbReference type="NCBIfam" id="NF008604">
    <property type="entry name" value="PRK11573.1"/>
    <property type="match status" value="1"/>
</dbReference>
<keyword evidence="7 9" id="KW-0129">CBS domain</keyword>
<evidence type="ECO:0000256" key="6">
    <source>
        <dbReference type="ARBA" id="ARBA00022989"/>
    </source>
</evidence>
<dbReference type="EMBL" id="JAUCBP010000006">
    <property type="protein sequence ID" value="MDM7859980.1"/>
    <property type="molecule type" value="Genomic_DNA"/>
</dbReference>
<evidence type="ECO:0000256" key="2">
    <source>
        <dbReference type="ARBA" id="ARBA00006337"/>
    </source>
</evidence>
<feature type="domain" description="CNNM transmembrane" evidence="13">
    <location>
        <begin position="2"/>
        <end position="193"/>
    </location>
</feature>
<name>A0ABT7SUZ0_9ALTE</name>
<keyword evidence="15" id="KW-1185">Reference proteome</keyword>
<dbReference type="SMART" id="SM01091">
    <property type="entry name" value="CorC_HlyC"/>
    <property type="match status" value="1"/>
</dbReference>
<dbReference type="InterPro" id="IPR036318">
    <property type="entry name" value="FAD-bd_PCMH-like_sf"/>
</dbReference>
<dbReference type="Gene3D" id="3.30.465.10">
    <property type="match status" value="1"/>
</dbReference>
<keyword evidence="6 10" id="KW-1133">Transmembrane helix</keyword>
<sequence length="431" mass="48212">MDAITTSTLFIMLGVLILCSAYFSSSETGMMSLNRYRLKHLISEKNSAAMRVEKLLNRPDRLIGLILIGNNLVNIAATVVATEICERLFGPIWGPIIVTVALTLIILVFAEVTPKTLAAIYPERIAFPSSLVLLPLMTVMKPFVYAINGITNGLLALLRISPADGNNDSLSREELRTVVYEAGAMIPKRHQDMLVSILDLENVTAEDIMVPRNEIFAIDVNDDWKDIQRQLVNSQHTRVLLYRDTIDDAVGFVHVRDALRLLSKDQFSKATLLRAVKEIYYTPESTKLHTLMYKFQTEKERIGLVVDEYGDIQGLVTLEDILEEIIGDFTTSMLPAHSKEVTVQQDGSVLVDGSANVRELNKEMDWELPTEGPKTLSGLVVEYLEEIPENNVSLRLAGYPMEIVDMSENKVKTLRIMPALYKPTTPSGEDN</sequence>
<dbReference type="InterPro" id="IPR046342">
    <property type="entry name" value="CBS_dom_sf"/>
</dbReference>
<evidence type="ECO:0000256" key="1">
    <source>
        <dbReference type="ARBA" id="ARBA00004651"/>
    </source>
</evidence>
<evidence type="ECO:0000256" key="7">
    <source>
        <dbReference type="ARBA" id="ARBA00023122"/>
    </source>
</evidence>
<dbReference type="PROSITE" id="PS51846">
    <property type="entry name" value="CNNM"/>
    <property type="match status" value="1"/>
</dbReference>
<gene>
    <name evidence="14" type="ORF">QTP81_05150</name>
</gene>
<dbReference type="Gene3D" id="3.10.580.10">
    <property type="entry name" value="CBS-domain"/>
    <property type="match status" value="1"/>
</dbReference>
<feature type="transmembrane region" description="Helical" evidence="11">
    <location>
        <begin position="6"/>
        <end position="25"/>
    </location>
</feature>
<dbReference type="InterPro" id="IPR002550">
    <property type="entry name" value="CNNM"/>
</dbReference>
<dbReference type="PANTHER" id="PTHR22777:SF32">
    <property type="entry name" value="UPF0053 INNER MEMBRANE PROTEIN YFJD"/>
    <property type="match status" value="1"/>
</dbReference>
<feature type="transmembrane region" description="Helical" evidence="11">
    <location>
        <begin position="125"/>
        <end position="147"/>
    </location>
</feature>
<comment type="caution">
    <text evidence="14">The sequence shown here is derived from an EMBL/GenBank/DDBJ whole genome shotgun (WGS) entry which is preliminary data.</text>
</comment>
<dbReference type="PROSITE" id="PS51371">
    <property type="entry name" value="CBS"/>
    <property type="match status" value="1"/>
</dbReference>
<keyword evidence="5" id="KW-0677">Repeat</keyword>
<evidence type="ECO:0000313" key="15">
    <source>
        <dbReference type="Proteomes" id="UP001234343"/>
    </source>
</evidence>
<evidence type="ECO:0000256" key="8">
    <source>
        <dbReference type="ARBA" id="ARBA00023136"/>
    </source>
</evidence>
<dbReference type="Proteomes" id="UP001234343">
    <property type="component" value="Unassembled WGS sequence"/>
</dbReference>
<evidence type="ECO:0000256" key="3">
    <source>
        <dbReference type="ARBA" id="ARBA00022475"/>
    </source>
</evidence>
<dbReference type="Pfam" id="PF00571">
    <property type="entry name" value="CBS"/>
    <property type="match status" value="1"/>
</dbReference>
<evidence type="ECO:0000256" key="11">
    <source>
        <dbReference type="SAM" id="Phobius"/>
    </source>
</evidence>
<dbReference type="Pfam" id="PF03471">
    <property type="entry name" value="CorC_HlyC"/>
    <property type="match status" value="1"/>
</dbReference>
<dbReference type="CDD" id="cd04590">
    <property type="entry name" value="CBS_pair_CorC_HlyC_assoc"/>
    <property type="match status" value="1"/>
</dbReference>
<evidence type="ECO:0000313" key="14">
    <source>
        <dbReference type="EMBL" id="MDM7859980.1"/>
    </source>
</evidence>
<protein>
    <submittedName>
        <fullName evidence="14">HlyC/CorC family transporter</fullName>
    </submittedName>
</protein>
<proteinExistence type="inferred from homology"/>
<dbReference type="InterPro" id="IPR016169">
    <property type="entry name" value="FAD-bd_PCMH_sub2"/>
</dbReference>
<dbReference type="InterPro" id="IPR000644">
    <property type="entry name" value="CBS_dom"/>
</dbReference>
<dbReference type="InterPro" id="IPR044751">
    <property type="entry name" value="Ion_transp-like_CBS"/>
</dbReference>
<accession>A0ABT7SUZ0</accession>
<evidence type="ECO:0000256" key="5">
    <source>
        <dbReference type="ARBA" id="ARBA00022737"/>
    </source>
</evidence>
<dbReference type="InterPro" id="IPR005170">
    <property type="entry name" value="Transptr-assoc_dom"/>
</dbReference>
<comment type="subcellular location">
    <subcellularLocation>
        <location evidence="1">Cell membrane</location>
        <topology evidence="1">Multi-pass membrane protein</topology>
    </subcellularLocation>
</comment>
<evidence type="ECO:0000256" key="10">
    <source>
        <dbReference type="PROSITE-ProRule" id="PRU01193"/>
    </source>
</evidence>
<dbReference type="RefSeq" id="WP_289364179.1">
    <property type="nucleotide sequence ID" value="NZ_JAUCBP010000006.1"/>
</dbReference>
<evidence type="ECO:0000259" key="13">
    <source>
        <dbReference type="PROSITE" id="PS51846"/>
    </source>
</evidence>
<evidence type="ECO:0000259" key="12">
    <source>
        <dbReference type="PROSITE" id="PS51371"/>
    </source>
</evidence>
<dbReference type="PANTHER" id="PTHR22777">
    <property type="entry name" value="HEMOLYSIN-RELATED"/>
    <property type="match status" value="1"/>
</dbReference>
<feature type="domain" description="CBS" evidence="12">
    <location>
        <begin position="275"/>
        <end position="332"/>
    </location>
</feature>
<feature type="transmembrane region" description="Helical" evidence="11">
    <location>
        <begin position="62"/>
        <end position="80"/>
    </location>
</feature>
<feature type="transmembrane region" description="Helical" evidence="11">
    <location>
        <begin position="92"/>
        <end position="113"/>
    </location>
</feature>
<evidence type="ECO:0000256" key="9">
    <source>
        <dbReference type="PROSITE-ProRule" id="PRU00703"/>
    </source>
</evidence>
<keyword evidence="8 10" id="KW-0472">Membrane</keyword>
<keyword evidence="4 10" id="KW-0812">Transmembrane</keyword>
<reference evidence="14 15" key="1">
    <citation type="submission" date="2023-06" db="EMBL/GenBank/DDBJ databases">
        <title>Alteromonas sp. ASW11-36 isolated from intertidal sand.</title>
        <authorList>
            <person name="Li Y."/>
        </authorList>
    </citation>
    <scope>NUCLEOTIDE SEQUENCE [LARGE SCALE GENOMIC DNA]</scope>
    <source>
        <strain evidence="14 15">ASW11-36</strain>
    </source>
</reference>
<comment type="similarity">
    <text evidence="2">Belongs to the UPF0053 family.</text>
</comment>
<keyword evidence="3" id="KW-1003">Cell membrane</keyword>
<dbReference type="Pfam" id="PF01595">
    <property type="entry name" value="CNNM"/>
    <property type="match status" value="1"/>
</dbReference>
<dbReference type="SUPFAM" id="SSF56176">
    <property type="entry name" value="FAD-binding/transporter-associated domain-like"/>
    <property type="match status" value="1"/>
</dbReference>
<organism evidence="14 15">
    <name type="scientific">Alteromonas arenosi</name>
    <dbReference type="NCBI Taxonomy" id="3055817"/>
    <lineage>
        <taxon>Bacteria</taxon>
        <taxon>Pseudomonadati</taxon>
        <taxon>Pseudomonadota</taxon>
        <taxon>Gammaproteobacteria</taxon>
        <taxon>Alteromonadales</taxon>
        <taxon>Alteromonadaceae</taxon>
        <taxon>Alteromonas/Salinimonas group</taxon>
        <taxon>Alteromonas</taxon>
    </lineage>
</organism>
<evidence type="ECO:0000256" key="4">
    <source>
        <dbReference type="ARBA" id="ARBA00022692"/>
    </source>
</evidence>